<feature type="domain" description="Solute-binding protein family 5" evidence="2">
    <location>
        <begin position="86"/>
        <end position="418"/>
    </location>
</feature>
<dbReference type="Proteomes" id="UP000660021">
    <property type="component" value="Unassembled WGS sequence"/>
</dbReference>
<dbReference type="Gene3D" id="3.10.105.10">
    <property type="entry name" value="Dipeptide-binding Protein, Domain 3"/>
    <property type="match status" value="1"/>
</dbReference>
<evidence type="ECO:0000313" key="3">
    <source>
        <dbReference type="EMBL" id="MBC5729874.1"/>
    </source>
</evidence>
<reference evidence="3 4" key="1">
    <citation type="submission" date="2020-08" db="EMBL/GenBank/DDBJ databases">
        <title>Genome public.</title>
        <authorList>
            <person name="Liu C."/>
            <person name="Sun Q."/>
        </authorList>
    </citation>
    <scope>NUCLEOTIDE SEQUENCE [LARGE SCALE GENOMIC DNA]</scope>
    <source>
        <strain evidence="3 4">New-38</strain>
    </source>
</reference>
<keyword evidence="1" id="KW-0732">Signal</keyword>
<name>A0ABR7HQT1_9FIRM</name>
<dbReference type="InterPro" id="IPR000914">
    <property type="entry name" value="SBP_5_dom"/>
</dbReference>
<dbReference type="RefSeq" id="WP_186963039.1">
    <property type="nucleotide sequence ID" value="NZ_JACOPR010000002.1"/>
</dbReference>
<gene>
    <name evidence="3" type="ORF">H8S34_03380</name>
</gene>
<dbReference type="CDD" id="cd00995">
    <property type="entry name" value="PBP2_NikA_DppA_OppA_like"/>
    <property type="match status" value="1"/>
</dbReference>
<dbReference type="InterPro" id="IPR039424">
    <property type="entry name" value="SBP_5"/>
</dbReference>
<dbReference type="Pfam" id="PF00496">
    <property type="entry name" value="SBP_bac_5"/>
    <property type="match status" value="1"/>
</dbReference>
<dbReference type="PROSITE" id="PS51257">
    <property type="entry name" value="PROKAR_LIPOPROTEIN"/>
    <property type="match status" value="1"/>
</dbReference>
<organism evidence="3 4">
    <name type="scientific">Pseudoflavonifractor hominis</name>
    <dbReference type="NCBI Taxonomy" id="2763059"/>
    <lineage>
        <taxon>Bacteria</taxon>
        <taxon>Bacillati</taxon>
        <taxon>Bacillota</taxon>
        <taxon>Clostridia</taxon>
        <taxon>Eubacteriales</taxon>
        <taxon>Oscillospiraceae</taxon>
        <taxon>Pseudoflavonifractor</taxon>
    </lineage>
</organism>
<proteinExistence type="predicted"/>
<dbReference type="PIRSF" id="PIRSF002741">
    <property type="entry name" value="MppA"/>
    <property type="match status" value="1"/>
</dbReference>
<sequence length="514" mass="56550">MKRNTRRIASAFIALSMLGSLSACGGNPSSENQPAAGGGEQDKSTIVFACRAEPPTLDTMNQNYMMTCVSTLLTHNCLVRVSDDLTPEPDLAKSWETVSDTEWIFHLNEGVKFHDGSDMTADDVVATLQLAATVPQAQQYVEKITNVEAVDDYTVKITTDGPCSSLLMDLTNQQVAILSKDDIDAGVDFNTHINGTGPYEFVEYVSGDKLEYKANENYFNAEEKATIEHMVWRFIPEGSARTIAFEAGEVDYLYDLDTVDVEKLKANPNVSVLEQDSVALKYLLLNNEKEPFNNELFRKAISAAIDRESIIQVTMNGFAKSVISCAPQGYLSSTDENAVGYDLEKAKQYLEESGVDPSTVEMPLVCASDEDLRTGAIIQANLAELGINVELVSMDGATWISSYNSGDYTAGLTQLAQRTMQQWLTTIYHSKFINATNGARVNDPKVDEYLDLAAITLDEEENNEILRECVAHLNDLCPVVPLFAQTYVKAYDSGLEGANCNATGAAYYHFLSWK</sequence>
<protein>
    <submittedName>
        <fullName evidence="3">ABC transporter substrate-binding protein</fullName>
    </submittedName>
</protein>
<evidence type="ECO:0000256" key="1">
    <source>
        <dbReference type="SAM" id="SignalP"/>
    </source>
</evidence>
<dbReference type="Gene3D" id="3.40.190.10">
    <property type="entry name" value="Periplasmic binding protein-like II"/>
    <property type="match status" value="1"/>
</dbReference>
<accession>A0ABR7HQT1</accession>
<comment type="caution">
    <text evidence="3">The sequence shown here is derived from an EMBL/GenBank/DDBJ whole genome shotgun (WGS) entry which is preliminary data.</text>
</comment>
<dbReference type="PANTHER" id="PTHR30290">
    <property type="entry name" value="PERIPLASMIC BINDING COMPONENT OF ABC TRANSPORTER"/>
    <property type="match status" value="1"/>
</dbReference>
<feature type="signal peptide" evidence="1">
    <location>
        <begin position="1"/>
        <end position="25"/>
    </location>
</feature>
<dbReference type="Gene3D" id="3.90.76.10">
    <property type="entry name" value="Dipeptide-binding Protein, Domain 1"/>
    <property type="match status" value="1"/>
</dbReference>
<evidence type="ECO:0000313" key="4">
    <source>
        <dbReference type="Proteomes" id="UP000660021"/>
    </source>
</evidence>
<dbReference type="EMBL" id="JACOPR010000002">
    <property type="protein sequence ID" value="MBC5729874.1"/>
    <property type="molecule type" value="Genomic_DNA"/>
</dbReference>
<dbReference type="InterPro" id="IPR030678">
    <property type="entry name" value="Peptide/Ni-bd"/>
</dbReference>
<evidence type="ECO:0000259" key="2">
    <source>
        <dbReference type="Pfam" id="PF00496"/>
    </source>
</evidence>
<dbReference type="SUPFAM" id="SSF53850">
    <property type="entry name" value="Periplasmic binding protein-like II"/>
    <property type="match status" value="1"/>
</dbReference>
<feature type="chain" id="PRO_5045440428" evidence="1">
    <location>
        <begin position="26"/>
        <end position="514"/>
    </location>
</feature>
<keyword evidence="4" id="KW-1185">Reference proteome</keyword>